<dbReference type="NCBIfam" id="TIGR03804">
    <property type="entry name" value="para_beta_helix"/>
    <property type="match status" value="1"/>
</dbReference>
<name>A0A2S5TAE0_9GAMM</name>
<keyword evidence="4" id="KW-1185">Reference proteome</keyword>
<organism evidence="3 4">
    <name type="scientific">Solimonas fluminis</name>
    <dbReference type="NCBI Taxonomy" id="2086571"/>
    <lineage>
        <taxon>Bacteria</taxon>
        <taxon>Pseudomonadati</taxon>
        <taxon>Pseudomonadota</taxon>
        <taxon>Gammaproteobacteria</taxon>
        <taxon>Nevskiales</taxon>
        <taxon>Nevskiaceae</taxon>
        <taxon>Solimonas</taxon>
    </lineage>
</organism>
<accession>A0A2S5TAE0</accession>
<dbReference type="InterPro" id="IPR006626">
    <property type="entry name" value="PbH1"/>
</dbReference>
<dbReference type="Pfam" id="PF13229">
    <property type="entry name" value="Beta_helix"/>
    <property type="match status" value="1"/>
</dbReference>
<dbReference type="RefSeq" id="WP_104232460.1">
    <property type="nucleotide sequence ID" value="NZ_PSNW01000023.1"/>
</dbReference>
<feature type="domain" description="Rhamnogalacturonase A/B/Epimerase-like pectate lyase" evidence="1">
    <location>
        <begin position="54"/>
        <end position="117"/>
    </location>
</feature>
<evidence type="ECO:0000259" key="2">
    <source>
        <dbReference type="Pfam" id="PF13229"/>
    </source>
</evidence>
<dbReference type="Pfam" id="PF12708">
    <property type="entry name" value="Pect-lyase_RHGA_epim"/>
    <property type="match status" value="1"/>
</dbReference>
<proteinExistence type="predicted"/>
<feature type="domain" description="Right handed beta helix" evidence="2">
    <location>
        <begin position="218"/>
        <end position="373"/>
    </location>
</feature>
<dbReference type="Proteomes" id="UP000238220">
    <property type="component" value="Unassembled WGS sequence"/>
</dbReference>
<dbReference type="InterPro" id="IPR022441">
    <property type="entry name" value="Para_beta_helix_rpt-2"/>
</dbReference>
<protein>
    <recommendedName>
        <fullName evidence="5">Pectate lyase superfamily protein domain-containing protein</fullName>
    </recommendedName>
</protein>
<dbReference type="SUPFAM" id="SSF51126">
    <property type="entry name" value="Pectin lyase-like"/>
    <property type="match status" value="2"/>
</dbReference>
<reference evidence="3 4" key="1">
    <citation type="submission" date="2018-02" db="EMBL/GenBank/DDBJ databases">
        <title>Genome sequencing of Solimonas sp. HR-BB.</title>
        <authorList>
            <person name="Lee Y."/>
            <person name="Jeon C.O."/>
        </authorList>
    </citation>
    <scope>NUCLEOTIDE SEQUENCE [LARGE SCALE GENOMIC DNA]</scope>
    <source>
        <strain evidence="3 4">HR-BB</strain>
    </source>
</reference>
<evidence type="ECO:0000259" key="1">
    <source>
        <dbReference type="Pfam" id="PF12708"/>
    </source>
</evidence>
<evidence type="ECO:0000313" key="4">
    <source>
        <dbReference type="Proteomes" id="UP000238220"/>
    </source>
</evidence>
<dbReference type="InterPro" id="IPR024535">
    <property type="entry name" value="RHGA/B-epi-like_pectate_lyase"/>
</dbReference>
<evidence type="ECO:0000313" key="3">
    <source>
        <dbReference type="EMBL" id="PPE71807.1"/>
    </source>
</evidence>
<dbReference type="AlphaFoldDB" id="A0A2S5TAE0"/>
<comment type="caution">
    <text evidence="3">The sequence shown here is derived from an EMBL/GenBank/DDBJ whole genome shotgun (WGS) entry which is preliminary data.</text>
</comment>
<dbReference type="InterPro" id="IPR011050">
    <property type="entry name" value="Pectin_lyase_fold/virulence"/>
</dbReference>
<gene>
    <name evidence="3" type="ORF">C3942_21670</name>
</gene>
<dbReference type="InterPro" id="IPR039448">
    <property type="entry name" value="Beta_helix"/>
</dbReference>
<evidence type="ECO:0008006" key="5">
    <source>
        <dbReference type="Google" id="ProtNLM"/>
    </source>
</evidence>
<dbReference type="SMART" id="SM00710">
    <property type="entry name" value="PbH1"/>
    <property type="match status" value="9"/>
</dbReference>
<dbReference type="Gene3D" id="2.160.20.10">
    <property type="entry name" value="Single-stranded right-handed beta-helix, Pectin lyase-like"/>
    <property type="match status" value="2"/>
</dbReference>
<dbReference type="EMBL" id="PSNW01000023">
    <property type="protein sequence ID" value="PPE71807.1"/>
    <property type="molecule type" value="Genomic_DNA"/>
</dbReference>
<dbReference type="InterPro" id="IPR012334">
    <property type="entry name" value="Pectin_lyas_fold"/>
</dbReference>
<sequence length="581" mass="60999">MSIGIIKSPRRLVNQLRANLADVASGFGSSMVGFKLDAVSAASRTIYEKLAEQVSVKDFGATGDGVTDDTAAIQAAVDFVHFTLGGGTVYFPNGVYIVSDSIQVYSSMTLLGAGADYYTAGVEPLSGCVMKVAANGIMAGLPVFDVSGCRYTTVKGFTFLVAGNDCTGNTTIAIADSAAGPASFLSIEHNRSRYFGGPFVKLFGNVNSIMWNRSNEHHDHIVHMDDSADNFIAFNDFGSHPDNLVAGTLDACLFLDGGANNTIIGNHLYNHGFGIRLTNYSNHNRIEGNRCEKHSHAGIQLDNADRNTLLGNHLFNNGYVSGRQGIDVKNASGGNAIVGNYIFNFAAFPGGTNQLRGIQISGASNNNKVSGNYLIDHEENSIVVDDSTLNLIDGNYIANGKARGISVGNAAHDATVSGNYVYACGQGADNTHDGIFVDASDRVTVRGNTVRHGGGAAQHRWGIRINSGATASVWNNDVTTAGRSGNIADAGGSTEIRANRGFATDNKGTATIGAASTSVNVTHSLGRTPNIADISVTPTNQPTSAAKFWISGVTATQFTINCDAAPGGTGWSFGWRAEVIR</sequence>